<protein>
    <submittedName>
        <fullName evidence="1">Uncharacterized protein</fullName>
    </submittedName>
</protein>
<dbReference type="EMBL" id="CM055729">
    <property type="protein sequence ID" value="KAJ8014770.1"/>
    <property type="molecule type" value="Genomic_DNA"/>
</dbReference>
<sequence length="165" mass="19083">MFRWRGCPGDRCHAFSLGALWLVFDWFRWAASLFLSHGVVFGTLRPCFSRGVFVRSKALSDSRWGCSPIRQELLRDDECACLVWAEEDQGRGRKSRKAGWRWAAPQLSRRMRLNMLKAPSIQNNISSVVRTLCFPVSFRLALLLFLYILTGMLFTTYDRQAGLRN</sequence>
<evidence type="ECO:0000313" key="1">
    <source>
        <dbReference type="EMBL" id="KAJ8014770.1"/>
    </source>
</evidence>
<organism evidence="1 2">
    <name type="scientific">Dallia pectoralis</name>
    <name type="common">Alaska blackfish</name>
    <dbReference type="NCBI Taxonomy" id="75939"/>
    <lineage>
        <taxon>Eukaryota</taxon>
        <taxon>Metazoa</taxon>
        <taxon>Chordata</taxon>
        <taxon>Craniata</taxon>
        <taxon>Vertebrata</taxon>
        <taxon>Euteleostomi</taxon>
        <taxon>Actinopterygii</taxon>
        <taxon>Neopterygii</taxon>
        <taxon>Teleostei</taxon>
        <taxon>Protacanthopterygii</taxon>
        <taxon>Esociformes</taxon>
        <taxon>Umbridae</taxon>
        <taxon>Dallia</taxon>
    </lineage>
</organism>
<proteinExistence type="predicted"/>
<reference evidence="1" key="1">
    <citation type="submission" date="2021-05" db="EMBL/GenBank/DDBJ databases">
        <authorList>
            <person name="Pan Q."/>
            <person name="Jouanno E."/>
            <person name="Zahm M."/>
            <person name="Klopp C."/>
            <person name="Cabau C."/>
            <person name="Louis A."/>
            <person name="Berthelot C."/>
            <person name="Parey E."/>
            <person name="Roest Crollius H."/>
            <person name="Montfort J."/>
            <person name="Robinson-Rechavi M."/>
            <person name="Bouchez O."/>
            <person name="Lampietro C."/>
            <person name="Lopez Roques C."/>
            <person name="Donnadieu C."/>
            <person name="Postlethwait J."/>
            <person name="Bobe J."/>
            <person name="Dillon D."/>
            <person name="Chandos A."/>
            <person name="von Hippel F."/>
            <person name="Guiguen Y."/>
        </authorList>
    </citation>
    <scope>NUCLEOTIDE SEQUENCE</scope>
    <source>
        <strain evidence="1">YG-Jan2019</strain>
    </source>
</reference>
<gene>
    <name evidence="1" type="ORF">DPEC_G00019170</name>
</gene>
<name>A0ACC2HGI4_DALPE</name>
<dbReference type="Proteomes" id="UP001157502">
    <property type="component" value="Chromosome 2"/>
</dbReference>
<evidence type="ECO:0000313" key="2">
    <source>
        <dbReference type="Proteomes" id="UP001157502"/>
    </source>
</evidence>
<keyword evidence="2" id="KW-1185">Reference proteome</keyword>
<accession>A0ACC2HGI4</accession>
<comment type="caution">
    <text evidence="1">The sequence shown here is derived from an EMBL/GenBank/DDBJ whole genome shotgun (WGS) entry which is preliminary data.</text>
</comment>